<dbReference type="SMART" id="SM00198">
    <property type="entry name" value="SCP"/>
    <property type="match status" value="1"/>
</dbReference>
<gene>
    <name evidence="4" type="ORF">V5799_015296</name>
</gene>
<dbReference type="InterPro" id="IPR035940">
    <property type="entry name" value="CAP_sf"/>
</dbReference>
<sequence length="383" mass="43443">MERLSLPVLLLLPLSIAQQQRCREPFSKFPSHTLCSKKYFDYCESANNASQWGDDIIWMHNRYRSQLALGHLADFPAAGNMLQMRWDKELAEVAQALAERCSTVEGVVTHDRPGDRTTLTFRSVGQNIFSERAPLLPERLVVKWHFVVRDWFDQNYRYSSSQVENYEEVKKTQNFTQIAWARSYAVGCGFTTNKDTESENLSSEEDRKSSRSQRSSKELMCILVLVLLCLSVVSSLSVVYSDWWMLAALFPPLATTNLVQAEPVLRLDVAPLTSYGSDVHVKLERLPTIPNAPAQEAPFESLLEQFPPRGVADGTVARSRRRHDDDQRSRLHFPFGASPSLQHISRTNISLLSLARDNNQPKKTPASPEHRYAISAALTSLLF</sequence>
<dbReference type="Gene3D" id="3.40.33.10">
    <property type="entry name" value="CAP"/>
    <property type="match status" value="1"/>
</dbReference>
<dbReference type="EMBL" id="JARKHS020024297">
    <property type="protein sequence ID" value="KAK8768239.1"/>
    <property type="molecule type" value="Genomic_DNA"/>
</dbReference>
<name>A0AAQ4E0J9_AMBAM</name>
<keyword evidence="2" id="KW-0732">Signal</keyword>
<protein>
    <recommendedName>
        <fullName evidence="3">SCP domain-containing protein</fullName>
    </recommendedName>
</protein>
<reference evidence="4 5" key="1">
    <citation type="journal article" date="2023" name="Arcadia Sci">
        <title>De novo assembly of a long-read Amblyomma americanum tick genome.</title>
        <authorList>
            <person name="Chou S."/>
            <person name="Poskanzer K.E."/>
            <person name="Rollins M."/>
            <person name="Thuy-Boun P.S."/>
        </authorList>
    </citation>
    <scope>NUCLEOTIDE SEQUENCE [LARGE SCALE GENOMIC DNA]</scope>
    <source>
        <strain evidence="4">F_SG_1</strain>
        <tissue evidence="4">Salivary glands</tissue>
    </source>
</reference>
<evidence type="ECO:0000313" key="5">
    <source>
        <dbReference type="Proteomes" id="UP001321473"/>
    </source>
</evidence>
<feature type="chain" id="PRO_5042949195" description="SCP domain-containing protein" evidence="2">
    <location>
        <begin position="23"/>
        <end position="383"/>
    </location>
</feature>
<dbReference type="AlphaFoldDB" id="A0AAQ4E0J9"/>
<accession>A0AAQ4E0J9</accession>
<feature type="region of interest" description="Disordered" evidence="1">
    <location>
        <begin position="313"/>
        <end position="339"/>
    </location>
</feature>
<dbReference type="CDD" id="cd05380">
    <property type="entry name" value="CAP_euk"/>
    <property type="match status" value="1"/>
</dbReference>
<feature type="domain" description="SCP" evidence="3">
    <location>
        <begin position="51"/>
        <end position="203"/>
    </location>
</feature>
<feature type="signal peptide" evidence="2">
    <location>
        <begin position="1"/>
        <end position="22"/>
    </location>
</feature>
<proteinExistence type="predicted"/>
<evidence type="ECO:0000259" key="3">
    <source>
        <dbReference type="SMART" id="SM00198"/>
    </source>
</evidence>
<dbReference type="Proteomes" id="UP001321473">
    <property type="component" value="Unassembled WGS sequence"/>
</dbReference>
<evidence type="ECO:0000256" key="1">
    <source>
        <dbReference type="SAM" id="MobiDB-lite"/>
    </source>
</evidence>
<evidence type="ECO:0000256" key="2">
    <source>
        <dbReference type="SAM" id="SignalP"/>
    </source>
</evidence>
<evidence type="ECO:0000313" key="4">
    <source>
        <dbReference type="EMBL" id="KAK8768239.1"/>
    </source>
</evidence>
<dbReference type="SUPFAM" id="SSF55797">
    <property type="entry name" value="PR-1-like"/>
    <property type="match status" value="1"/>
</dbReference>
<dbReference type="PANTHER" id="PTHR10334">
    <property type="entry name" value="CYSTEINE-RICH SECRETORY PROTEIN-RELATED"/>
    <property type="match status" value="1"/>
</dbReference>
<dbReference type="Pfam" id="PF00188">
    <property type="entry name" value="CAP"/>
    <property type="match status" value="1"/>
</dbReference>
<comment type="caution">
    <text evidence="4">The sequence shown here is derived from an EMBL/GenBank/DDBJ whole genome shotgun (WGS) entry which is preliminary data.</text>
</comment>
<keyword evidence="5" id="KW-1185">Reference proteome</keyword>
<dbReference type="InterPro" id="IPR014044">
    <property type="entry name" value="CAP_dom"/>
</dbReference>
<dbReference type="InterPro" id="IPR001283">
    <property type="entry name" value="CRISP-related"/>
</dbReference>
<organism evidence="4 5">
    <name type="scientific">Amblyomma americanum</name>
    <name type="common">Lone star tick</name>
    <dbReference type="NCBI Taxonomy" id="6943"/>
    <lineage>
        <taxon>Eukaryota</taxon>
        <taxon>Metazoa</taxon>
        <taxon>Ecdysozoa</taxon>
        <taxon>Arthropoda</taxon>
        <taxon>Chelicerata</taxon>
        <taxon>Arachnida</taxon>
        <taxon>Acari</taxon>
        <taxon>Parasitiformes</taxon>
        <taxon>Ixodida</taxon>
        <taxon>Ixodoidea</taxon>
        <taxon>Ixodidae</taxon>
        <taxon>Amblyomminae</taxon>
        <taxon>Amblyomma</taxon>
    </lineage>
</organism>